<reference evidence="3 4" key="1">
    <citation type="submission" date="2023-03" db="EMBL/GenBank/DDBJ databases">
        <title>Genome insight into feeding habits of ladybird beetles.</title>
        <authorList>
            <person name="Li H.-S."/>
            <person name="Huang Y.-H."/>
            <person name="Pang H."/>
        </authorList>
    </citation>
    <scope>NUCLEOTIDE SEQUENCE [LARGE SCALE GENOMIC DNA]</scope>
    <source>
        <strain evidence="3">SYSU_2023b</strain>
        <tissue evidence="3">Whole body</tissue>
    </source>
</reference>
<gene>
    <name evidence="3" type="ORF">WA026_011840</name>
</gene>
<evidence type="ECO:0000313" key="4">
    <source>
        <dbReference type="Proteomes" id="UP001431783"/>
    </source>
</evidence>
<dbReference type="EMBL" id="JARQZJ010000065">
    <property type="protein sequence ID" value="KAK9880601.1"/>
    <property type="molecule type" value="Genomic_DNA"/>
</dbReference>
<organism evidence="3 4">
    <name type="scientific">Henosepilachna vigintioctopunctata</name>
    <dbReference type="NCBI Taxonomy" id="420089"/>
    <lineage>
        <taxon>Eukaryota</taxon>
        <taxon>Metazoa</taxon>
        <taxon>Ecdysozoa</taxon>
        <taxon>Arthropoda</taxon>
        <taxon>Hexapoda</taxon>
        <taxon>Insecta</taxon>
        <taxon>Pterygota</taxon>
        <taxon>Neoptera</taxon>
        <taxon>Endopterygota</taxon>
        <taxon>Coleoptera</taxon>
        <taxon>Polyphaga</taxon>
        <taxon>Cucujiformia</taxon>
        <taxon>Coccinelloidea</taxon>
        <taxon>Coccinellidae</taxon>
        <taxon>Epilachninae</taxon>
        <taxon>Epilachnini</taxon>
        <taxon>Henosepilachna</taxon>
    </lineage>
</organism>
<evidence type="ECO:0000256" key="1">
    <source>
        <dbReference type="SAM" id="Coils"/>
    </source>
</evidence>
<dbReference type="Proteomes" id="UP001431783">
    <property type="component" value="Unassembled WGS sequence"/>
</dbReference>
<comment type="caution">
    <text evidence="3">The sequence shown here is derived from an EMBL/GenBank/DDBJ whole genome shotgun (WGS) entry which is preliminary data.</text>
</comment>
<proteinExistence type="predicted"/>
<keyword evidence="1" id="KW-0175">Coiled coil</keyword>
<protein>
    <submittedName>
        <fullName evidence="3">Uncharacterized protein</fullName>
    </submittedName>
</protein>
<feature type="compositionally biased region" description="Polar residues" evidence="2">
    <location>
        <begin position="118"/>
        <end position="137"/>
    </location>
</feature>
<feature type="region of interest" description="Disordered" evidence="2">
    <location>
        <begin position="108"/>
        <end position="137"/>
    </location>
</feature>
<name>A0AAW1UAD3_9CUCU</name>
<keyword evidence="4" id="KW-1185">Reference proteome</keyword>
<sequence>MTYNSESQVYYYKFLELQEKLRKSEEDRLKLEIKLNEMIQSNREEEHQYYKTLKSQYKDFIKYDTHRMLRNEQILQALEKIEMKISLLSSKTERFKLLRQHYQAYLDRTNPPLRGKSNLPNVSNPPEQKNVTENLNSLSMPLAEQRRKDESYNHNYVYNYLKKNLQNTNILPTSTDSMLNCPGKLMNFNESLPPLYSFSQTKVETPKNISNNNEDHQENQHVDVTQKILFQNDHYKEKYSPQTSHDQPQGYVRGGLYNNPPITSLEIQGKQSSTISFPGDCGNTFDNKLFSSDHLKIITPDIHIRNKDSLPNSLYPNTHETQIKPIQIETNNHDCIHKPLLNQISSYKQSELCEYNNQIISNNKPVPDIEVNDNVCLDTVAKEIGDFKYIKDEEEKGRLQLLELSTEPSSSKVQLDHNEMVQKVQTDNRSKSIENQIHELNQDFNSQNSLDQMILPDQKTSDYQIEENLEQKIIIENEIPFEIASNVTKDVENINQEISTEEYASHDGKISIEEYVSETIQPVVENADGKNSDVKTLTTAEETIYKNDSEALKKNEFENVPNHTHETSQMIKPDAAEVPTDLEEPEENVTVQTSEYQLENQEYYGETQDVLETNRTYESTDQFQVYDENSEQDSSGNQYPQYLSDEQLLNDGQTELTQYETENVQKMPTGFEKQTHDETVLAVQSNIHYDEEQVNNSEEIGNIGHSNQNFDPNNDFQTYADNSEQYLPSDQYPQYGQNEEGFNYDQNITQNFSENQQPYNMQYDEKDVAYMTYDENNQGYNQQYYEHDANYANYENGGQEYDQNQYDLYNQESYPPEQHTVYEGQDHEPLDTNLAASGANYHEAEYNTDGLCQNFVKQELEPVSQSENNVTGNVTNLMNILETDSENVTDKSDVKVSNESDFDFSVTQ</sequence>
<dbReference type="AlphaFoldDB" id="A0AAW1UAD3"/>
<feature type="coiled-coil region" evidence="1">
    <location>
        <begin position="14"/>
        <end position="41"/>
    </location>
</feature>
<evidence type="ECO:0000256" key="2">
    <source>
        <dbReference type="SAM" id="MobiDB-lite"/>
    </source>
</evidence>
<accession>A0AAW1UAD3</accession>
<evidence type="ECO:0000313" key="3">
    <source>
        <dbReference type="EMBL" id="KAK9880601.1"/>
    </source>
</evidence>